<dbReference type="SUPFAM" id="SSF52218">
    <property type="entry name" value="Flavoproteins"/>
    <property type="match status" value="1"/>
</dbReference>
<name>A0A0A0D5B6_9PROT</name>
<dbReference type="GO" id="GO:0005829">
    <property type="term" value="C:cytosol"/>
    <property type="evidence" value="ECO:0007669"/>
    <property type="project" value="TreeGrafter"/>
</dbReference>
<organism evidence="2 3">
    <name type="scientific">Inquilinus limosus MP06</name>
    <dbReference type="NCBI Taxonomy" id="1398085"/>
    <lineage>
        <taxon>Bacteria</taxon>
        <taxon>Pseudomonadati</taxon>
        <taxon>Pseudomonadota</taxon>
        <taxon>Alphaproteobacteria</taxon>
        <taxon>Rhodospirillales</taxon>
        <taxon>Rhodospirillaceae</taxon>
        <taxon>Inquilinus</taxon>
    </lineage>
</organism>
<evidence type="ECO:0000313" key="3">
    <source>
        <dbReference type="Proteomes" id="UP000029995"/>
    </source>
</evidence>
<accession>A0A0A0D5B6</accession>
<evidence type="ECO:0000259" key="1">
    <source>
        <dbReference type="Pfam" id="PF03358"/>
    </source>
</evidence>
<dbReference type="OrthoDB" id="9812295at2"/>
<dbReference type="Pfam" id="PF03358">
    <property type="entry name" value="FMN_red"/>
    <property type="match status" value="1"/>
</dbReference>
<protein>
    <submittedName>
        <fullName evidence="2">NADPH-dependent FMN reductase</fullName>
    </submittedName>
</protein>
<feature type="domain" description="NADPH-dependent FMN reductase-like" evidence="1">
    <location>
        <begin position="4"/>
        <end position="150"/>
    </location>
</feature>
<comment type="caution">
    <text evidence="2">The sequence shown here is derived from an EMBL/GenBank/DDBJ whole genome shotgun (WGS) entry which is preliminary data.</text>
</comment>
<dbReference type="PANTHER" id="PTHR30543">
    <property type="entry name" value="CHROMATE REDUCTASE"/>
    <property type="match status" value="1"/>
</dbReference>
<gene>
    <name evidence="2" type="ORF">P409_16650</name>
</gene>
<dbReference type="PANTHER" id="PTHR30543:SF21">
    <property type="entry name" value="NAD(P)H-DEPENDENT FMN REDUCTASE LOT6"/>
    <property type="match status" value="1"/>
</dbReference>
<dbReference type="InterPro" id="IPR050712">
    <property type="entry name" value="NAD(P)H-dep_reductase"/>
</dbReference>
<proteinExistence type="predicted"/>
<evidence type="ECO:0000313" key="2">
    <source>
        <dbReference type="EMBL" id="KGM33289.1"/>
    </source>
</evidence>
<dbReference type="AlphaFoldDB" id="A0A0A0D5B6"/>
<dbReference type="GO" id="GO:0016491">
    <property type="term" value="F:oxidoreductase activity"/>
    <property type="evidence" value="ECO:0007669"/>
    <property type="project" value="InterPro"/>
</dbReference>
<dbReference type="RefSeq" id="WP_034839566.1">
    <property type="nucleotide sequence ID" value="NZ_JANX01000201.1"/>
</dbReference>
<dbReference type="Proteomes" id="UP000029995">
    <property type="component" value="Unassembled WGS sequence"/>
</dbReference>
<dbReference type="EMBL" id="JANX01000201">
    <property type="protein sequence ID" value="KGM33289.1"/>
    <property type="molecule type" value="Genomic_DNA"/>
</dbReference>
<dbReference type="InterPro" id="IPR005025">
    <property type="entry name" value="FMN_Rdtase-like_dom"/>
</dbReference>
<dbReference type="GO" id="GO:0010181">
    <property type="term" value="F:FMN binding"/>
    <property type="evidence" value="ECO:0007669"/>
    <property type="project" value="TreeGrafter"/>
</dbReference>
<dbReference type="Gene3D" id="3.40.50.360">
    <property type="match status" value="1"/>
</dbReference>
<sequence>MSLKLHTVICSTRPNRIGPVVASWFQEIAAGHGKFDASLVDLKDFDLPVFDEPEHPRLQHYVHEHTKRWAASVSAADAFVFVTPEYNFGPPPALLNALNYLYLEWNYKPAGFVSYGGASGGLRAVQAEKLTLTTLKVVPLTEAVAIPMAWNSLADGKLTVPEAQAKAATGMLDELARWAEALKPLRAK</sequence>
<dbReference type="InterPro" id="IPR029039">
    <property type="entry name" value="Flavoprotein-like_sf"/>
</dbReference>
<reference evidence="2 3" key="1">
    <citation type="submission" date="2014-01" db="EMBL/GenBank/DDBJ databases">
        <title>Genome sequence determination for a cystic fibrosis isolate, Inquilinus limosus.</title>
        <authorList>
            <person name="Pino M."/>
            <person name="Di Conza J."/>
            <person name="Gutkind G."/>
        </authorList>
    </citation>
    <scope>NUCLEOTIDE SEQUENCE [LARGE SCALE GENOMIC DNA]</scope>
    <source>
        <strain evidence="2 3">MP06</strain>
    </source>
</reference>